<dbReference type="InterPro" id="IPR013783">
    <property type="entry name" value="Ig-like_fold"/>
</dbReference>
<feature type="transmembrane region" description="Helical" evidence="7">
    <location>
        <begin position="659"/>
        <end position="680"/>
    </location>
</feature>
<keyword evidence="5" id="KW-0393">Immunoglobulin domain</keyword>
<dbReference type="InterPro" id="IPR051275">
    <property type="entry name" value="Cell_adhesion_signaling"/>
</dbReference>
<evidence type="ECO:0000256" key="1">
    <source>
        <dbReference type="ARBA" id="ARBA00004479"/>
    </source>
</evidence>
<organism evidence="9 10">
    <name type="scientific">Mya arenaria</name>
    <name type="common">Soft-shell clam</name>
    <dbReference type="NCBI Taxonomy" id="6604"/>
    <lineage>
        <taxon>Eukaryota</taxon>
        <taxon>Metazoa</taxon>
        <taxon>Spiralia</taxon>
        <taxon>Lophotrochozoa</taxon>
        <taxon>Mollusca</taxon>
        <taxon>Bivalvia</taxon>
        <taxon>Autobranchia</taxon>
        <taxon>Heteroconchia</taxon>
        <taxon>Euheterodonta</taxon>
        <taxon>Imparidentia</taxon>
        <taxon>Neoheterodontei</taxon>
        <taxon>Myida</taxon>
        <taxon>Myoidea</taxon>
        <taxon>Myidae</taxon>
        <taxon>Mya</taxon>
    </lineage>
</organism>
<dbReference type="SUPFAM" id="SSF48726">
    <property type="entry name" value="Immunoglobulin"/>
    <property type="match status" value="4"/>
</dbReference>
<feature type="domain" description="Ig-like" evidence="8">
    <location>
        <begin position="273"/>
        <end position="351"/>
    </location>
</feature>
<keyword evidence="7" id="KW-1133">Transmembrane helix</keyword>
<dbReference type="InterPro" id="IPR036179">
    <property type="entry name" value="Ig-like_dom_sf"/>
</dbReference>
<dbReference type="InterPro" id="IPR003598">
    <property type="entry name" value="Ig_sub2"/>
</dbReference>
<feature type="domain" description="Ig-like" evidence="8">
    <location>
        <begin position="359"/>
        <end position="441"/>
    </location>
</feature>
<evidence type="ECO:0000256" key="3">
    <source>
        <dbReference type="ARBA" id="ARBA00023157"/>
    </source>
</evidence>
<evidence type="ECO:0000256" key="6">
    <source>
        <dbReference type="SAM" id="MobiDB-lite"/>
    </source>
</evidence>
<dbReference type="CDD" id="cd00096">
    <property type="entry name" value="Ig"/>
    <property type="match status" value="1"/>
</dbReference>
<reference evidence="9" key="1">
    <citation type="submission" date="2022-11" db="EMBL/GenBank/DDBJ databases">
        <title>Centuries of genome instability and evolution in soft-shell clam transmissible cancer (bioRxiv).</title>
        <authorList>
            <person name="Hart S.F.M."/>
            <person name="Yonemitsu M.A."/>
            <person name="Giersch R.M."/>
            <person name="Beal B.F."/>
            <person name="Arriagada G."/>
            <person name="Davis B.W."/>
            <person name="Ostrander E.A."/>
            <person name="Goff S.P."/>
            <person name="Metzger M.J."/>
        </authorList>
    </citation>
    <scope>NUCLEOTIDE SEQUENCE</scope>
    <source>
        <strain evidence="9">MELC-2E11</strain>
        <tissue evidence="9">Siphon/mantle</tissue>
    </source>
</reference>
<name>A0ABY7EAN8_MYAAR</name>
<feature type="region of interest" description="Disordered" evidence="6">
    <location>
        <begin position="697"/>
        <end position="717"/>
    </location>
</feature>
<evidence type="ECO:0000256" key="2">
    <source>
        <dbReference type="ARBA" id="ARBA00023136"/>
    </source>
</evidence>
<dbReference type="EMBL" id="CP111016">
    <property type="protein sequence ID" value="WAR06055.1"/>
    <property type="molecule type" value="Genomic_DNA"/>
</dbReference>
<evidence type="ECO:0000313" key="10">
    <source>
        <dbReference type="Proteomes" id="UP001164746"/>
    </source>
</evidence>
<dbReference type="InterPro" id="IPR003599">
    <property type="entry name" value="Ig_sub"/>
</dbReference>
<dbReference type="PANTHER" id="PTHR11640:SF31">
    <property type="entry name" value="IRREGULAR CHIASM C-ROUGHEST PROTEIN-RELATED"/>
    <property type="match status" value="1"/>
</dbReference>
<evidence type="ECO:0000256" key="4">
    <source>
        <dbReference type="ARBA" id="ARBA00023180"/>
    </source>
</evidence>
<dbReference type="PROSITE" id="PS50835">
    <property type="entry name" value="IG_LIKE"/>
    <property type="match status" value="4"/>
</dbReference>
<keyword evidence="2 7" id="KW-0472">Membrane</keyword>
<sequence>MRNIYILHQSVKMSKYMDIAAILLFLLHFHLGTEATITLHANGSSDEVASVPVNSALTLTCTVPASATSANYYRTHNGTDELLVLQIAPSSADKCMEHPTYKIPINMSCSCMDVPVYSCTVRSVSSAMNGDTWKCAYGSVQERSNGVQVQVQALAGIPQSVISPSGVVPVARGSNLTLTCSNAAAEFSLQCQWFSNIEAGYYSLKVLIQTESCLKLFGNETLYGFECLGNNVFKLIIYNVQNGSDGSHWRCNQLFGNTVTDSEFIQLDVKEKPSISGPRNVSVGDNVTVSCHSVSTTLPSNHEVSLKYIWYINGQKNPNETRYVFSLTKDELVIVGIRKEDVDLTFQCYATEKNTDDGPQIAKISVPSEFTIIEGQQSINIECKSDCWPDCNFNWMNSSSNTFIAANCTLTFLTVTRYFTGKYKCVSTNIATGHQRESTINILVQYAPDVEVIANNVTTKDNQAQLRCSAHGNPDQKWPDSILTKNWTLSGSSVLNLTDLSYDNSGIYTCFASNGIPHFPDMDIYRSSSTYMFVKDVPVVVHPLKPNEGRYVIFANLKETVDLNITVFSNNGLISTNISTTHDQSKNMSSIRTIDKIIQLPVFGSTVPAKGWLIFITFFLGDTSDFTTYDVMFTNEIGAVTFAVKIKHKETSESKNGPLIGGVTASLVVIVVLFAIIVVARRKYSTSCLRKITSKNMREGSSTTRNDASPLETNNAYEQIEKPTELPEYTKLKKDHIGETNAYDDLTPTEPKAEYENTVTVSQTGVHYYNN</sequence>
<comment type="subcellular location">
    <subcellularLocation>
        <location evidence="1">Membrane</location>
        <topology evidence="1">Single-pass type I membrane protein</topology>
    </subcellularLocation>
</comment>
<feature type="domain" description="Ig-like" evidence="8">
    <location>
        <begin position="158"/>
        <end position="251"/>
    </location>
</feature>
<evidence type="ECO:0000256" key="5">
    <source>
        <dbReference type="ARBA" id="ARBA00023319"/>
    </source>
</evidence>
<gene>
    <name evidence="9" type="ORF">MAR_021424</name>
</gene>
<keyword evidence="7" id="KW-0812">Transmembrane</keyword>
<proteinExistence type="predicted"/>
<dbReference type="PANTHER" id="PTHR11640">
    <property type="entry name" value="NEPHRIN"/>
    <property type="match status" value="1"/>
</dbReference>
<dbReference type="InterPro" id="IPR007110">
    <property type="entry name" value="Ig-like_dom"/>
</dbReference>
<feature type="compositionally biased region" description="Polar residues" evidence="6">
    <location>
        <begin position="699"/>
        <end position="717"/>
    </location>
</feature>
<keyword evidence="4" id="KW-0325">Glycoprotein</keyword>
<keyword evidence="10" id="KW-1185">Reference proteome</keyword>
<evidence type="ECO:0000259" key="8">
    <source>
        <dbReference type="PROSITE" id="PS50835"/>
    </source>
</evidence>
<dbReference type="Proteomes" id="UP001164746">
    <property type="component" value="Chromosome 5"/>
</dbReference>
<feature type="domain" description="Ig-like" evidence="8">
    <location>
        <begin position="448"/>
        <end position="515"/>
    </location>
</feature>
<dbReference type="SMART" id="SM00409">
    <property type="entry name" value="IG"/>
    <property type="match status" value="5"/>
</dbReference>
<dbReference type="SMART" id="SM00408">
    <property type="entry name" value="IGc2"/>
    <property type="match status" value="2"/>
</dbReference>
<evidence type="ECO:0000313" key="9">
    <source>
        <dbReference type="EMBL" id="WAR06055.1"/>
    </source>
</evidence>
<protein>
    <submittedName>
        <fullName evidence="9">CEAM5-like protein</fullName>
    </submittedName>
</protein>
<dbReference type="Gene3D" id="2.60.40.10">
    <property type="entry name" value="Immunoglobulins"/>
    <property type="match status" value="3"/>
</dbReference>
<keyword evidence="3" id="KW-1015">Disulfide bond</keyword>
<accession>A0ABY7EAN8</accession>
<evidence type="ECO:0000256" key="7">
    <source>
        <dbReference type="SAM" id="Phobius"/>
    </source>
</evidence>